<protein>
    <submittedName>
        <fullName evidence="2">Uncharacterized protein</fullName>
    </submittedName>
</protein>
<comment type="caution">
    <text evidence="2">The sequence shown here is derived from an EMBL/GenBank/DDBJ whole genome shotgun (WGS) entry which is preliminary data.</text>
</comment>
<dbReference type="RefSeq" id="WP_259622039.1">
    <property type="nucleotide sequence ID" value="NZ_JANYMP010000002.1"/>
</dbReference>
<reference evidence="2" key="1">
    <citation type="submission" date="2022-08" db="EMBL/GenBank/DDBJ databases">
        <authorList>
            <person name="Tistechok S."/>
            <person name="Samborskyy M."/>
            <person name="Roman I."/>
        </authorList>
    </citation>
    <scope>NUCLEOTIDE SEQUENCE</scope>
    <source>
        <strain evidence="2">DSM 103496</strain>
    </source>
</reference>
<keyword evidence="3" id="KW-1185">Reference proteome</keyword>
<proteinExistence type="predicted"/>
<keyword evidence="1" id="KW-0732">Signal</keyword>
<sequence length="140" mass="14905">MGRGRAVAAAVTVAFAVSGVLVARADETGVAHWGECEFGLCGTVVNDLELPVDVALSWCEWAPCETEPIRTIPARSSSDAGGKIDIDAFHVPEGLRYQVVLSHTFSRETVWLGPGWHKMSTDTVAHITAHQVGPVVGRAL</sequence>
<feature type="signal peptide" evidence="1">
    <location>
        <begin position="1"/>
        <end position="25"/>
    </location>
</feature>
<gene>
    <name evidence="2" type="ORF">NZH93_06780</name>
</gene>
<evidence type="ECO:0000256" key="1">
    <source>
        <dbReference type="SAM" id="SignalP"/>
    </source>
</evidence>
<accession>A0A9X3AF02</accession>
<evidence type="ECO:0000313" key="3">
    <source>
        <dbReference type="Proteomes" id="UP001141259"/>
    </source>
</evidence>
<name>A0A9X3AF02_9PSEU</name>
<organism evidence="2 3">
    <name type="scientific">Umezawaea endophytica</name>
    <dbReference type="NCBI Taxonomy" id="1654476"/>
    <lineage>
        <taxon>Bacteria</taxon>
        <taxon>Bacillati</taxon>
        <taxon>Actinomycetota</taxon>
        <taxon>Actinomycetes</taxon>
        <taxon>Pseudonocardiales</taxon>
        <taxon>Pseudonocardiaceae</taxon>
        <taxon>Umezawaea</taxon>
    </lineage>
</organism>
<dbReference type="Proteomes" id="UP001141259">
    <property type="component" value="Unassembled WGS sequence"/>
</dbReference>
<evidence type="ECO:0000313" key="2">
    <source>
        <dbReference type="EMBL" id="MCS7476550.1"/>
    </source>
</evidence>
<dbReference type="EMBL" id="JANYMP010000002">
    <property type="protein sequence ID" value="MCS7476550.1"/>
    <property type="molecule type" value="Genomic_DNA"/>
</dbReference>
<dbReference type="AlphaFoldDB" id="A0A9X3AF02"/>
<feature type="chain" id="PRO_5040829324" evidence="1">
    <location>
        <begin position="26"/>
        <end position="140"/>
    </location>
</feature>